<dbReference type="GO" id="GO:0005634">
    <property type="term" value="C:nucleus"/>
    <property type="evidence" value="ECO:0007669"/>
    <property type="project" value="TreeGrafter"/>
</dbReference>
<dbReference type="SMART" id="SM00360">
    <property type="entry name" value="RRM"/>
    <property type="match status" value="1"/>
</dbReference>
<dbReference type="AlphaFoldDB" id="A0AAD4DFY9"/>
<dbReference type="Pfam" id="PF00076">
    <property type="entry name" value="RRM_1"/>
    <property type="match status" value="1"/>
</dbReference>
<evidence type="ECO:0000313" key="4">
    <source>
        <dbReference type="EMBL" id="KAG0277120.1"/>
    </source>
</evidence>
<dbReference type="Proteomes" id="UP001194580">
    <property type="component" value="Unassembled WGS sequence"/>
</dbReference>
<dbReference type="GO" id="GO:0005737">
    <property type="term" value="C:cytoplasm"/>
    <property type="evidence" value="ECO:0007669"/>
    <property type="project" value="TreeGrafter"/>
</dbReference>
<feature type="domain" description="RRM" evidence="3">
    <location>
        <begin position="3"/>
        <end position="83"/>
    </location>
</feature>
<comment type="caution">
    <text evidence="4">The sequence shown here is derived from an EMBL/GenBank/DDBJ whole genome shotgun (WGS) entry which is preliminary data.</text>
</comment>
<name>A0AAD4DFY9_9FUNG</name>
<dbReference type="SUPFAM" id="SSF54928">
    <property type="entry name" value="RNA-binding domain, RBD"/>
    <property type="match status" value="1"/>
</dbReference>
<keyword evidence="1 2" id="KW-0694">RNA-binding</keyword>
<dbReference type="GO" id="GO:0003729">
    <property type="term" value="F:mRNA binding"/>
    <property type="evidence" value="ECO:0007669"/>
    <property type="project" value="TreeGrafter"/>
</dbReference>
<dbReference type="InterPro" id="IPR000504">
    <property type="entry name" value="RRM_dom"/>
</dbReference>
<evidence type="ECO:0000256" key="2">
    <source>
        <dbReference type="PROSITE-ProRule" id="PRU00176"/>
    </source>
</evidence>
<evidence type="ECO:0000259" key="3">
    <source>
        <dbReference type="PROSITE" id="PS50102"/>
    </source>
</evidence>
<dbReference type="InterPro" id="IPR050374">
    <property type="entry name" value="RRT5_SRSF_SR"/>
</dbReference>
<dbReference type="PANTHER" id="PTHR23003">
    <property type="entry name" value="RNA RECOGNITION MOTIF RRM DOMAIN CONTAINING PROTEIN"/>
    <property type="match status" value="1"/>
</dbReference>
<dbReference type="PANTHER" id="PTHR23003:SF51">
    <property type="entry name" value="SERINE-ARGININE PROTEIN 55"/>
    <property type="match status" value="1"/>
</dbReference>
<dbReference type="Gene3D" id="3.30.70.330">
    <property type="match status" value="1"/>
</dbReference>
<dbReference type="PROSITE" id="PS50102">
    <property type="entry name" value="RRM"/>
    <property type="match status" value="1"/>
</dbReference>
<keyword evidence="5" id="KW-1185">Reference proteome</keyword>
<dbReference type="InterPro" id="IPR012677">
    <property type="entry name" value="Nucleotide-bd_a/b_plait_sf"/>
</dbReference>
<organism evidence="4 5">
    <name type="scientific">Linnemannia exigua</name>
    <dbReference type="NCBI Taxonomy" id="604196"/>
    <lineage>
        <taxon>Eukaryota</taxon>
        <taxon>Fungi</taxon>
        <taxon>Fungi incertae sedis</taxon>
        <taxon>Mucoromycota</taxon>
        <taxon>Mortierellomycotina</taxon>
        <taxon>Mortierellomycetes</taxon>
        <taxon>Mortierellales</taxon>
        <taxon>Mortierellaceae</taxon>
        <taxon>Linnemannia</taxon>
    </lineage>
</organism>
<evidence type="ECO:0000256" key="1">
    <source>
        <dbReference type="ARBA" id="ARBA00022884"/>
    </source>
</evidence>
<evidence type="ECO:0000313" key="5">
    <source>
        <dbReference type="Proteomes" id="UP001194580"/>
    </source>
</evidence>
<accession>A0AAD4DFY9</accession>
<proteinExistence type="predicted"/>
<reference evidence="4" key="1">
    <citation type="journal article" date="2020" name="Fungal Divers.">
        <title>Resolving the Mortierellaceae phylogeny through synthesis of multi-gene phylogenetics and phylogenomics.</title>
        <authorList>
            <person name="Vandepol N."/>
            <person name="Liber J."/>
            <person name="Desiro A."/>
            <person name="Na H."/>
            <person name="Kennedy M."/>
            <person name="Barry K."/>
            <person name="Grigoriev I.V."/>
            <person name="Miller A.N."/>
            <person name="O'Donnell K."/>
            <person name="Stajich J.E."/>
            <person name="Bonito G."/>
        </authorList>
    </citation>
    <scope>NUCLEOTIDE SEQUENCE</scope>
    <source>
        <strain evidence="4">NRRL 28262</strain>
    </source>
</reference>
<gene>
    <name evidence="4" type="ORF">BGZ95_006492</name>
</gene>
<sequence>MPTRVFLGHLSRDASDRDIERLFKNYGNIREVTLKNGFGFVDFDNSKDAEDVVNDFHGKPFLSESFGPPERTAHRLMVENLAHGVSWQMHLHIRLGNLQWARITLPS</sequence>
<protein>
    <recommendedName>
        <fullName evidence="3">RRM domain-containing protein</fullName>
    </recommendedName>
</protein>
<dbReference type="InterPro" id="IPR035979">
    <property type="entry name" value="RBD_domain_sf"/>
</dbReference>
<dbReference type="EMBL" id="JAAAIL010000302">
    <property type="protein sequence ID" value="KAG0277120.1"/>
    <property type="molecule type" value="Genomic_DNA"/>
</dbReference>